<name>A0A5C3MJJ5_9AGAM</name>
<dbReference type="SUPFAM" id="SSF52047">
    <property type="entry name" value="RNI-like"/>
    <property type="match status" value="1"/>
</dbReference>
<gene>
    <name evidence="1" type="ORF">OE88DRAFT_1788708</name>
</gene>
<evidence type="ECO:0008006" key="3">
    <source>
        <dbReference type="Google" id="ProtNLM"/>
    </source>
</evidence>
<dbReference type="InterPro" id="IPR032675">
    <property type="entry name" value="LRR_dom_sf"/>
</dbReference>
<accession>A0A5C3MJJ5</accession>
<dbReference type="STRING" id="5364.A0A5C3MJJ5"/>
<organism evidence="1 2">
    <name type="scientific">Heliocybe sulcata</name>
    <dbReference type="NCBI Taxonomy" id="5364"/>
    <lineage>
        <taxon>Eukaryota</taxon>
        <taxon>Fungi</taxon>
        <taxon>Dikarya</taxon>
        <taxon>Basidiomycota</taxon>
        <taxon>Agaricomycotina</taxon>
        <taxon>Agaricomycetes</taxon>
        <taxon>Gloeophyllales</taxon>
        <taxon>Gloeophyllaceae</taxon>
        <taxon>Heliocybe</taxon>
    </lineage>
</organism>
<sequence length="515" mass="57607">MHKSLRILEILAAIARHIDDDADQCEDVAMTERAASLHAMAVTCKAFVDPALTVLWRQGSSLGDLVRCMPEDLWSRDAAGHIHLQRPIRQSDWDRFHYYAMKVQSIRIGCNETRTTILALNTENGPLLPNLRELTWDISRNNPGLTYISSFLSPGLRRLTLQLGVAPSLLCHDARYFLDLIQIAAPLLKEIIFVHCPNNTSSQKIPLIAGGLQLDRLRTFRWPTPLTKHDVGLLGTLPHLEVLEIYMMPRLEASPDTRFALLSKDSYPALRQLVLKAHYLEHCLNFIDALQSSRIQILELACEDISYDGLGRLDACLNGAGSTSSLRVFRISGYAGNNPDHPAPWRALTAFSSAKHLEELDIGLKISFALEDDFIQELVVNWPRLKYLRLGISPFSSRSMYGGGPSLQSLVHIANNCPLLTSLIMSVDDVPDTTLSVEAMQPYATNLQSLHVGSSHIHDPVRAAMLLSKLFPRLTVVTGLNRNDGKSELWRIVQDTVRLIAQVRKEEQARLVQNA</sequence>
<reference evidence="1 2" key="1">
    <citation type="journal article" date="2019" name="Nat. Ecol. Evol.">
        <title>Megaphylogeny resolves global patterns of mushroom evolution.</title>
        <authorList>
            <person name="Varga T."/>
            <person name="Krizsan K."/>
            <person name="Foldi C."/>
            <person name="Dima B."/>
            <person name="Sanchez-Garcia M."/>
            <person name="Sanchez-Ramirez S."/>
            <person name="Szollosi G.J."/>
            <person name="Szarkandi J.G."/>
            <person name="Papp V."/>
            <person name="Albert L."/>
            <person name="Andreopoulos W."/>
            <person name="Angelini C."/>
            <person name="Antonin V."/>
            <person name="Barry K.W."/>
            <person name="Bougher N.L."/>
            <person name="Buchanan P."/>
            <person name="Buyck B."/>
            <person name="Bense V."/>
            <person name="Catcheside P."/>
            <person name="Chovatia M."/>
            <person name="Cooper J."/>
            <person name="Damon W."/>
            <person name="Desjardin D."/>
            <person name="Finy P."/>
            <person name="Geml J."/>
            <person name="Haridas S."/>
            <person name="Hughes K."/>
            <person name="Justo A."/>
            <person name="Karasinski D."/>
            <person name="Kautmanova I."/>
            <person name="Kiss B."/>
            <person name="Kocsube S."/>
            <person name="Kotiranta H."/>
            <person name="LaButti K.M."/>
            <person name="Lechner B.E."/>
            <person name="Liimatainen K."/>
            <person name="Lipzen A."/>
            <person name="Lukacs Z."/>
            <person name="Mihaltcheva S."/>
            <person name="Morgado L.N."/>
            <person name="Niskanen T."/>
            <person name="Noordeloos M.E."/>
            <person name="Ohm R.A."/>
            <person name="Ortiz-Santana B."/>
            <person name="Ovrebo C."/>
            <person name="Racz N."/>
            <person name="Riley R."/>
            <person name="Savchenko A."/>
            <person name="Shiryaev A."/>
            <person name="Soop K."/>
            <person name="Spirin V."/>
            <person name="Szebenyi C."/>
            <person name="Tomsovsky M."/>
            <person name="Tulloss R.E."/>
            <person name="Uehling J."/>
            <person name="Grigoriev I.V."/>
            <person name="Vagvolgyi C."/>
            <person name="Papp T."/>
            <person name="Martin F.M."/>
            <person name="Miettinen O."/>
            <person name="Hibbett D.S."/>
            <person name="Nagy L.G."/>
        </authorList>
    </citation>
    <scope>NUCLEOTIDE SEQUENCE [LARGE SCALE GENOMIC DNA]</scope>
    <source>
        <strain evidence="1 2">OMC1185</strain>
    </source>
</reference>
<evidence type="ECO:0000313" key="2">
    <source>
        <dbReference type="Proteomes" id="UP000305948"/>
    </source>
</evidence>
<keyword evidence="2" id="KW-1185">Reference proteome</keyword>
<evidence type="ECO:0000313" key="1">
    <source>
        <dbReference type="EMBL" id="TFK45390.1"/>
    </source>
</evidence>
<dbReference type="Gene3D" id="3.80.10.10">
    <property type="entry name" value="Ribonuclease Inhibitor"/>
    <property type="match status" value="1"/>
</dbReference>
<protein>
    <recommendedName>
        <fullName evidence="3">F-box domain-containing protein</fullName>
    </recommendedName>
</protein>
<dbReference type="AlphaFoldDB" id="A0A5C3MJJ5"/>
<dbReference type="Proteomes" id="UP000305948">
    <property type="component" value="Unassembled WGS sequence"/>
</dbReference>
<dbReference type="OrthoDB" id="3067012at2759"/>
<proteinExistence type="predicted"/>
<dbReference type="EMBL" id="ML213545">
    <property type="protein sequence ID" value="TFK45390.1"/>
    <property type="molecule type" value="Genomic_DNA"/>
</dbReference>